<dbReference type="EMBL" id="JAAAHY010004016">
    <property type="protein sequence ID" value="KAF9935643.1"/>
    <property type="molecule type" value="Genomic_DNA"/>
</dbReference>
<protein>
    <submittedName>
        <fullName evidence="1">Uncharacterized protein</fullName>
    </submittedName>
</protein>
<evidence type="ECO:0000313" key="2">
    <source>
        <dbReference type="Proteomes" id="UP000738359"/>
    </source>
</evidence>
<gene>
    <name evidence="1" type="ORF">BGZ70_006908</name>
</gene>
<proteinExistence type="predicted"/>
<evidence type="ECO:0000313" key="1">
    <source>
        <dbReference type="EMBL" id="KAF9935643.1"/>
    </source>
</evidence>
<name>A0A9P6ILB2_MORAP</name>
<dbReference type="AlphaFoldDB" id="A0A9P6ILB2"/>
<dbReference type="OrthoDB" id="2436324at2759"/>
<comment type="caution">
    <text evidence="1">The sequence shown here is derived from an EMBL/GenBank/DDBJ whole genome shotgun (WGS) entry which is preliminary data.</text>
</comment>
<feature type="non-terminal residue" evidence="1">
    <location>
        <position position="96"/>
    </location>
</feature>
<reference evidence="1" key="1">
    <citation type="journal article" date="2020" name="Fungal Divers.">
        <title>Resolving the Mortierellaceae phylogeny through synthesis of multi-gene phylogenetics and phylogenomics.</title>
        <authorList>
            <person name="Vandepol N."/>
            <person name="Liber J."/>
            <person name="Desiro A."/>
            <person name="Na H."/>
            <person name="Kennedy M."/>
            <person name="Barry K."/>
            <person name="Grigoriev I.V."/>
            <person name="Miller A.N."/>
            <person name="O'Donnell K."/>
            <person name="Stajich J.E."/>
            <person name="Bonito G."/>
        </authorList>
    </citation>
    <scope>NUCLEOTIDE SEQUENCE</scope>
    <source>
        <strain evidence="1">CK1249</strain>
    </source>
</reference>
<keyword evidence="2" id="KW-1185">Reference proteome</keyword>
<accession>A0A9P6ILB2</accession>
<dbReference type="Proteomes" id="UP000738359">
    <property type="component" value="Unassembled WGS sequence"/>
</dbReference>
<sequence>MTTDDDGAGAESSSSRLRALESVLVMLVQSPHIENEVVDGNWVRKCAYKGQRFTEEECAVVAQLANTLRPFTPKRRIKDDGYYEDAVAHVANHAAL</sequence>
<organism evidence="1 2">
    <name type="scientific">Mortierella alpina</name>
    <name type="common">Oleaginous fungus</name>
    <name type="synonym">Mortierella renispora</name>
    <dbReference type="NCBI Taxonomy" id="64518"/>
    <lineage>
        <taxon>Eukaryota</taxon>
        <taxon>Fungi</taxon>
        <taxon>Fungi incertae sedis</taxon>
        <taxon>Mucoromycota</taxon>
        <taxon>Mortierellomycotina</taxon>
        <taxon>Mortierellomycetes</taxon>
        <taxon>Mortierellales</taxon>
        <taxon>Mortierellaceae</taxon>
        <taxon>Mortierella</taxon>
    </lineage>
</organism>